<dbReference type="EMBL" id="CAKLPX010000003">
    <property type="protein sequence ID" value="CAH0992775.1"/>
    <property type="molecule type" value="Genomic_DNA"/>
</dbReference>
<dbReference type="Pfam" id="PF00378">
    <property type="entry name" value="ECH_1"/>
    <property type="match status" value="1"/>
</dbReference>
<protein>
    <submittedName>
        <fullName evidence="4">1,2-epoxyphenylacetyl-CoA isomerase</fullName>
        <ecNumber evidence="4">5.3.3.18</ecNumber>
    </submittedName>
</protein>
<dbReference type="PANTHER" id="PTHR43684">
    <property type="match status" value="1"/>
</dbReference>
<keyword evidence="3 4" id="KW-0413">Isomerase</keyword>
<evidence type="ECO:0000256" key="2">
    <source>
        <dbReference type="ARBA" id="ARBA00023140"/>
    </source>
</evidence>
<accession>A0ABN8ENJ3</accession>
<comment type="subcellular location">
    <subcellularLocation>
        <location evidence="1">Peroxisome</location>
    </subcellularLocation>
</comment>
<evidence type="ECO:0000313" key="4">
    <source>
        <dbReference type="EMBL" id="CAH0992775.1"/>
    </source>
</evidence>
<dbReference type="PANTHER" id="PTHR43684:SF1">
    <property type="entry name" value="ENOYL-COA DELTA ISOMERASE 2"/>
    <property type="match status" value="1"/>
</dbReference>
<dbReference type="Proteomes" id="UP000838100">
    <property type="component" value="Unassembled WGS sequence"/>
</dbReference>
<dbReference type="Gene3D" id="3.90.226.10">
    <property type="entry name" value="2-enoyl-CoA Hydratase, Chain A, domain 1"/>
    <property type="match status" value="1"/>
</dbReference>
<evidence type="ECO:0000313" key="5">
    <source>
        <dbReference type="Proteomes" id="UP000838100"/>
    </source>
</evidence>
<dbReference type="InterPro" id="IPR051053">
    <property type="entry name" value="ECH/Chromodomain_protein"/>
</dbReference>
<comment type="caution">
    <text evidence="4">The sequence shown here is derived from an EMBL/GenBank/DDBJ whole genome shotgun (WGS) entry which is preliminary data.</text>
</comment>
<proteinExistence type="predicted"/>
<dbReference type="EC" id="5.3.3.18" evidence="4"/>
<dbReference type="InterPro" id="IPR001753">
    <property type="entry name" value="Enoyl-CoA_hydra/iso"/>
</dbReference>
<reference evidence="4" key="1">
    <citation type="submission" date="2021-12" db="EMBL/GenBank/DDBJ databases">
        <authorList>
            <person name="Rodrigo-Torres L."/>
            <person name="Arahal R. D."/>
            <person name="Lucena T."/>
        </authorList>
    </citation>
    <scope>NUCLEOTIDE SEQUENCE</scope>
    <source>
        <strain evidence="4">CECT 8267</strain>
    </source>
</reference>
<sequence>MSDTVLKEYQDGVLILTLNRPKKKNAFSREQWQAFADAIAEANTDSKVAAVLVTGAGADFSSGTDLNDFTADDAGEGVHPFDACAEAIVNFDKPLICAAKGICIGGGATLMLHADIVYIGDSLRMRFPFTNLGLVPEFGSSYLLAQVVGTRKAAEIMLLAEWMNADRAIELDLATARFSDEKLLDAALNKAKEIAKWPVRSLIATKRLLKADHQTPLKTALAAETKEMHRLGGSAENIEAVMAILEKREPDFSQFRK</sequence>
<keyword evidence="2" id="KW-0576">Peroxisome</keyword>
<dbReference type="InterPro" id="IPR029045">
    <property type="entry name" value="ClpP/crotonase-like_dom_sf"/>
</dbReference>
<dbReference type="RefSeq" id="WP_237445450.1">
    <property type="nucleotide sequence ID" value="NZ_CAKLPX010000003.1"/>
</dbReference>
<dbReference type="SUPFAM" id="SSF52096">
    <property type="entry name" value="ClpP/crotonase"/>
    <property type="match status" value="1"/>
</dbReference>
<organism evidence="4 5">
    <name type="scientific">Sinobacterium norvegicum</name>
    <dbReference type="NCBI Taxonomy" id="1641715"/>
    <lineage>
        <taxon>Bacteria</taxon>
        <taxon>Pseudomonadati</taxon>
        <taxon>Pseudomonadota</taxon>
        <taxon>Gammaproteobacteria</taxon>
        <taxon>Cellvibrionales</taxon>
        <taxon>Spongiibacteraceae</taxon>
        <taxon>Sinobacterium</taxon>
    </lineage>
</organism>
<gene>
    <name evidence="4" type="primary">paaG_2</name>
    <name evidence="4" type="ORF">SIN8267_02912</name>
</gene>
<name>A0ABN8ENJ3_9GAMM</name>
<evidence type="ECO:0000256" key="1">
    <source>
        <dbReference type="ARBA" id="ARBA00004275"/>
    </source>
</evidence>
<evidence type="ECO:0000256" key="3">
    <source>
        <dbReference type="ARBA" id="ARBA00023235"/>
    </source>
</evidence>
<dbReference type="GO" id="GO:0016853">
    <property type="term" value="F:isomerase activity"/>
    <property type="evidence" value="ECO:0007669"/>
    <property type="project" value="UniProtKB-KW"/>
</dbReference>
<dbReference type="CDD" id="cd06558">
    <property type="entry name" value="crotonase-like"/>
    <property type="match status" value="1"/>
</dbReference>
<keyword evidence="5" id="KW-1185">Reference proteome</keyword>